<dbReference type="WBParaSite" id="MCOS_0000418001-mRNA-1">
    <property type="protein sequence ID" value="MCOS_0000418001-mRNA-1"/>
    <property type="gene ID" value="MCOS_0000418001"/>
</dbReference>
<reference evidence="2 3" key="2">
    <citation type="submission" date="2018-10" db="EMBL/GenBank/DDBJ databases">
        <authorList>
            <consortium name="Pathogen Informatics"/>
        </authorList>
    </citation>
    <scope>NUCLEOTIDE SEQUENCE [LARGE SCALE GENOMIC DNA]</scope>
</reference>
<evidence type="ECO:0000313" key="3">
    <source>
        <dbReference type="Proteomes" id="UP000267029"/>
    </source>
</evidence>
<evidence type="ECO:0000313" key="4">
    <source>
        <dbReference type="WBParaSite" id="MCOS_0000418001-mRNA-1"/>
    </source>
</evidence>
<evidence type="ECO:0000256" key="1">
    <source>
        <dbReference type="SAM" id="Phobius"/>
    </source>
</evidence>
<keyword evidence="1" id="KW-0812">Transmembrane</keyword>
<reference evidence="4" key="1">
    <citation type="submission" date="2017-02" db="UniProtKB">
        <authorList>
            <consortium name="WormBaseParasite"/>
        </authorList>
    </citation>
    <scope>IDENTIFICATION</scope>
</reference>
<protein>
    <submittedName>
        <fullName evidence="4">Chloride channel protein</fullName>
    </submittedName>
</protein>
<accession>A0A0R3UB82</accession>
<evidence type="ECO:0000313" key="2">
    <source>
        <dbReference type="EMBL" id="VDD78178.1"/>
    </source>
</evidence>
<dbReference type="Proteomes" id="UP000267029">
    <property type="component" value="Unassembled WGS sequence"/>
</dbReference>
<proteinExistence type="predicted"/>
<dbReference type="EMBL" id="UXSR01001355">
    <property type="protein sequence ID" value="VDD78178.1"/>
    <property type="molecule type" value="Genomic_DNA"/>
</dbReference>
<name>A0A0R3UB82_MESCO</name>
<organism evidence="4">
    <name type="scientific">Mesocestoides corti</name>
    <name type="common">Flatworm</name>
    <dbReference type="NCBI Taxonomy" id="53468"/>
    <lineage>
        <taxon>Eukaryota</taxon>
        <taxon>Metazoa</taxon>
        <taxon>Spiralia</taxon>
        <taxon>Lophotrochozoa</taxon>
        <taxon>Platyhelminthes</taxon>
        <taxon>Cestoda</taxon>
        <taxon>Eucestoda</taxon>
        <taxon>Cyclophyllidea</taxon>
        <taxon>Mesocestoididae</taxon>
        <taxon>Mesocestoides</taxon>
    </lineage>
</organism>
<feature type="transmembrane region" description="Helical" evidence="1">
    <location>
        <begin position="20"/>
        <end position="45"/>
    </location>
</feature>
<dbReference type="AlphaFoldDB" id="A0A0R3UB82"/>
<keyword evidence="3" id="KW-1185">Reference proteome</keyword>
<sequence>MMEGLIAFDASPEESLKSQFATILMGISAILLGPLGLAAALRFFLRRFWSSQGGLPHSALVTVFPTSITSCATCVSGFLPGPAPVAIGVPFE</sequence>
<keyword evidence="1" id="KW-1133">Transmembrane helix</keyword>
<gene>
    <name evidence="2" type="ORF">MCOS_LOCUS4181</name>
</gene>
<keyword evidence="1" id="KW-0472">Membrane</keyword>